<dbReference type="FunFam" id="3.90.1110.10:FF:000003">
    <property type="entry name" value="DNA-directed RNA polymerase subunit beta"/>
    <property type="match status" value="1"/>
</dbReference>
<dbReference type="GO" id="GO:0006367">
    <property type="term" value="P:transcription initiation at RNA polymerase II promoter"/>
    <property type="evidence" value="ECO:0007669"/>
    <property type="project" value="UniProtKB-ARBA"/>
</dbReference>
<evidence type="ECO:0000313" key="23">
    <source>
        <dbReference type="EMBL" id="GJN89425.1"/>
    </source>
</evidence>
<dbReference type="InterPro" id="IPR007120">
    <property type="entry name" value="DNA-dir_RNAP_su2_dom"/>
</dbReference>
<keyword evidence="5 14" id="KW-0808">Transferase</keyword>
<dbReference type="GO" id="GO:0032549">
    <property type="term" value="F:ribonucleoside binding"/>
    <property type="evidence" value="ECO:0007669"/>
    <property type="project" value="InterPro"/>
</dbReference>
<dbReference type="InterPro" id="IPR007644">
    <property type="entry name" value="RNA_pol_bsu_protrusion"/>
</dbReference>
<dbReference type="Pfam" id="PF04566">
    <property type="entry name" value="RNA_pol_Rpb2_4"/>
    <property type="match status" value="1"/>
</dbReference>
<evidence type="ECO:0000256" key="1">
    <source>
        <dbReference type="ARBA" id="ARBA00004123"/>
    </source>
</evidence>
<evidence type="ECO:0000256" key="13">
    <source>
        <dbReference type="RuleBase" id="RU000434"/>
    </source>
</evidence>
<dbReference type="Gene3D" id="2.40.270.10">
    <property type="entry name" value="DNA-directed RNA polymerase, subunit 2, domain 6"/>
    <property type="match status" value="1"/>
</dbReference>
<dbReference type="InterPro" id="IPR007647">
    <property type="entry name" value="RNA_pol_Rpb2_5"/>
</dbReference>
<name>A0AAV5GHY2_9BASI</name>
<dbReference type="Pfam" id="PF04560">
    <property type="entry name" value="RNA_pol_Rpb2_7"/>
    <property type="match status" value="1"/>
</dbReference>
<dbReference type="GO" id="GO:0005654">
    <property type="term" value="C:nucleoplasm"/>
    <property type="evidence" value="ECO:0007669"/>
    <property type="project" value="UniProtKB-ARBA"/>
</dbReference>
<dbReference type="Pfam" id="PF04565">
    <property type="entry name" value="RNA_pol_Rpb2_3"/>
    <property type="match status" value="1"/>
</dbReference>
<feature type="domain" description="RNA polymerase Rpb2" evidence="21">
    <location>
        <begin position="604"/>
        <end position="665"/>
    </location>
</feature>
<keyword evidence="7" id="KW-0479">Metal-binding</keyword>
<keyword evidence="11 14" id="KW-0804">Transcription</keyword>
<evidence type="ECO:0000256" key="15">
    <source>
        <dbReference type="SAM" id="MobiDB-lite"/>
    </source>
</evidence>
<comment type="subunit">
    <text evidence="3">Component of the RNA polymerase II (Pol II) complex consisting of 12 subunits.</text>
</comment>
<dbReference type="InterPro" id="IPR007121">
    <property type="entry name" value="RNA_pol_bsu_CS"/>
</dbReference>
<dbReference type="Gene3D" id="3.90.1800.10">
    <property type="entry name" value="RNA polymerase alpha subunit dimerisation domain"/>
    <property type="match status" value="1"/>
</dbReference>
<keyword evidence="4 14" id="KW-0240">DNA-directed RNA polymerase</keyword>
<dbReference type="FunFam" id="3.90.1800.10:FF:000002">
    <property type="entry name" value="DNA-directed RNA polymerase subunit beta"/>
    <property type="match status" value="1"/>
</dbReference>
<dbReference type="AlphaFoldDB" id="A0AAV5GHY2"/>
<dbReference type="GO" id="GO:0003677">
    <property type="term" value="F:DNA binding"/>
    <property type="evidence" value="ECO:0007669"/>
    <property type="project" value="InterPro"/>
</dbReference>
<evidence type="ECO:0000256" key="4">
    <source>
        <dbReference type="ARBA" id="ARBA00022478"/>
    </source>
</evidence>
<evidence type="ECO:0000256" key="9">
    <source>
        <dbReference type="ARBA" id="ARBA00022833"/>
    </source>
</evidence>
<dbReference type="SUPFAM" id="SSF64484">
    <property type="entry name" value="beta and beta-prime subunits of DNA dependent RNA-polymerase"/>
    <property type="match status" value="1"/>
</dbReference>
<keyword evidence="9" id="KW-0862">Zinc</keyword>
<keyword evidence="6 14" id="KW-0548">Nucleotidyltransferase</keyword>
<dbReference type="Pfam" id="PF04561">
    <property type="entry name" value="RNA_pol_Rpb2_2"/>
    <property type="match status" value="1"/>
</dbReference>
<dbReference type="GO" id="GO:0008270">
    <property type="term" value="F:zinc ion binding"/>
    <property type="evidence" value="ECO:0007669"/>
    <property type="project" value="UniProtKB-KW"/>
</dbReference>
<sequence>MSYGYDYGAAYDTGYSAAEGMYDGDAAAGAGAYGDDGYGLEDPITQEDCWAVIAAYFADKTLVSQQIDSFNEFVNNTMQELVDESGSLILDQNMQHTGKAGDATKRYELNFGQIYLSRPTQTEADGTVAPMFPNEARLRNLTYSAPLYIDMKKRVLVQDSDEPDPETGELAWIEEREDGAEEGQDEDKIYIGKVPIMLQSSFCILNDLEEKDKLELNECPFDKGGYFVINGSEKVLIAQERMATNRVYVFAKSQPSPVSYLAEIRSAVEKGGKTISSMQVKMMRRTERQSGATIKSTIPYIRADIPIVVVFRALDIIPDKDILDHICYDRNDTDMFEMMKPCLEDAFPIQSRDVALDFIGRRGTVTALSRDRRINYAQEILQKEMLPHVSMAQGQNTKKAFFFGYMVHRLLLAALERRELDDRDHFGAKRLDLAGPLLAALFRMLFRKLTKDVYRHLQRCVEQGKPFNINSAVKSTTITNGLKYSLATGNWGDQKKAMSAKAGVSQVLNRYTFASTLSHLRRTNTPIGRDGKIAKPRQLHNTHWGMVCPAETPEGQACGLVKNLALMAYISVGSPSAPIVEFLEEWGMENLEEFSSDVSKATKVFVNGVWQGVHRDPAQLVSTIKSLRRRGDIQSEVSIVRDVRERELRLFTDAGRVCRPLFVVDDQQLALKREHVDALTRDEPLDPDVDPPKLKWNDLVEQGLVEYLDAEEEETVMICMTPEDLEMSRQFAETGTVEANAGADASATVKATGGAKTHTWTHCEIHPSMILGICASIIPFPDHNQSPRNTYQSAMGKQAMGVYLTNYQVRMDTMANILYYPQKPLATTRSMEYLHFRELPAGQNAIVAILCYSGYNQEDSVIMNQSSIDRGLFRSLYYRSYMDQEKKSGQVALEEFEKPTRDTTLRLKHGTYEKLDADGLVGLGERVAGEDIIIGKTAPIPTDSEELGQRLKTHTKRDVSTPLKATENGIVDQVLLTTNSEGLKFVKIRVRSTRIPEIGDKFASRHGQKGTIGITYRHEDMPFSAEGTTPDIIINPHAIPSRMTIGHLVECLLSKVSTITGNEGDATPFSEVTVEAISSLLRTYGYHSRGLEVMYNGHTGRKLQAQVYLGPTYYQRLKHMVGDKIHARARGPVQILTRQPVEGRSRDGGLRFGEMERDCMLAHGVAGFLKERMFEASDGYRIHVCDICGLTAIANLKKQSFECRACRNKTAISQVHLPYAAKLLFQELQAMNVACRFGFEDKAAANVARQDTVA</sequence>
<comment type="similarity">
    <text evidence="2 13">Belongs to the RNA polymerase beta chain family.</text>
</comment>
<feature type="region of interest" description="Disordered" evidence="15">
    <location>
        <begin position="158"/>
        <end position="186"/>
    </location>
</feature>
<comment type="caution">
    <text evidence="23">The sequence shown here is derived from an EMBL/GenBank/DDBJ whole genome shotgun (WGS) entry which is preliminary data.</text>
</comment>
<evidence type="ECO:0000313" key="24">
    <source>
        <dbReference type="Proteomes" id="UP001342314"/>
    </source>
</evidence>
<dbReference type="Gene3D" id="3.90.1070.20">
    <property type="match status" value="1"/>
</dbReference>
<evidence type="ECO:0000256" key="3">
    <source>
        <dbReference type="ARBA" id="ARBA00011730"/>
    </source>
</evidence>
<dbReference type="CDD" id="cd00653">
    <property type="entry name" value="RNA_pol_B_RPB2"/>
    <property type="match status" value="1"/>
</dbReference>
<dbReference type="InterPro" id="IPR014724">
    <property type="entry name" value="RNA_pol_RPB2_OB-fold"/>
</dbReference>
<dbReference type="FunFam" id="2.40.50.150:FF:000002">
    <property type="entry name" value="DNA-directed RNA polymerase subunit beta"/>
    <property type="match status" value="1"/>
</dbReference>
<dbReference type="EMBL" id="BQKY01000005">
    <property type="protein sequence ID" value="GJN89425.1"/>
    <property type="molecule type" value="Genomic_DNA"/>
</dbReference>
<evidence type="ECO:0000256" key="14">
    <source>
        <dbReference type="RuleBase" id="RU363031"/>
    </source>
</evidence>
<dbReference type="GO" id="GO:0003899">
    <property type="term" value="F:DNA-directed RNA polymerase activity"/>
    <property type="evidence" value="ECO:0007669"/>
    <property type="project" value="UniProtKB-EC"/>
</dbReference>
<evidence type="ECO:0000259" key="18">
    <source>
        <dbReference type="Pfam" id="PF04561"/>
    </source>
</evidence>
<feature type="domain" description="RNA polymerase Rpb2" evidence="22">
    <location>
        <begin position="696"/>
        <end position="767"/>
    </location>
</feature>
<evidence type="ECO:0000259" key="21">
    <source>
        <dbReference type="Pfam" id="PF04566"/>
    </source>
</evidence>
<evidence type="ECO:0000259" key="22">
    <source>
        <dbReference type="Pfam" id="PF04567"/>
    </source>
</evidence>
<feature type="domain" description="RNA polymerase Rpb2" evidence="18">
    <location>
        <begin position="243"/>
        <end position="432"/>
    </location>
</feature>
<evidence type="ECO:0000256" key="2">
    <source>
        <dbReference type="ARBA" id="ARBA00006835"/>
    </source>
</evidence>
<evidence type="ECO:0000256" key="6">
    <source>
        <dbReference type="ARBA" id="ARBA00022695"/>
    </source>
</evidence>
<dbReference type="InterPro" id="IPR007642">
    <property type="entry name" value="RNA_pol_Rpb2_2"/>
</dbReference>
<evidence type="ECO:0000256" key="12">
    <source>
        <dbReference type="ARBA" id="ARBA00023242"/>
    </source>
</evidence>
<gene>
    <name evidence="23" type="ORF">Rhopal_002405-T1</name>
</gene>
<feature type="compositionally biased region" description="Acidic residues" evidence="15">
    <location>
        <begin position="175"/>
        <end position="185"/>
    </location>
</feature>
<dbReference type="PANTHER" id="PTHR20856">
    <property type="entry name" value="DNA-DIRECTED RNA POLYMERASE I SUBUNIT 2"/>
    <property type="match status" value="1"/>
</dbReference>
<comment type="function">
    <text evidence="14">DNA-dependent RNA polymerase catalyzes the transcription of DNA into RNA using the four ribonucleoside triphosphates as substrates.</text>
</comment>
<feature type="domain" description="DNA-directed RNA polymerase subunit 2 hybrid-binding" evidence="16">
    <location>
        <begin position="774"/>
        <end position="1146"/>
    </location>
</feature>
<keyword evidence="10" id="KW-0460">Magnesium</keyword>
<feature type="domain" description="RNA polymerase Rpb2" evidence="20">
    <location>
        <begin position="506"/>
        <end position="570"/>
    </location>
</feature>
<evidence type="ECO:0000256" key="7">
    <source>
        <dbReference type="ARBA" id="ARBA00022723"/>
    </source>
</evidence>
<dbReference type="PROSITE" id="PS01166">
    <property type="entry name" value="RNA_POL_BETA"/>
    <property type="match status" value="1"/>
</dbReference>
<dbReference type="Pfam" id="PF00562">
    <property type="entry name" value="RNA_pol_Rpb2_6"/>
    <property type="match status" value="1"/>
</dbReference>
<dbReference type="Pfam" id="PF04567">
    <property type="entry name" value="RNA_pol_Rpb2_5"/>
    <property type="match status" value="1"/>
</dbReference>
<evidence type="ECO:0000256" key="5">
    <source>
        <dbReference type="ARBA" id="ARBA00022679"/>
    </source>
</evidence>
<evidence type="ECO:0000259" key="20">
    <source>
        <dbReference type="Pfam" id="PF04565"/>
    </source>
</evidence>
<keyword evidence="24" id="KW-1185">Reference proteome</keyword>
<dbReference type="InterPro" id="IPR015712">
    <property type="entry name" value="DNA-dir_RNA_pol_su2"/>
</dbReference>
<keyword evidence="8" id="KW-0863">Zinc-finger</keyword>
<dbReference type="InterPro" id="IPR037034">
    <property type="entry name" value="RNA_pol_Rpb2_2_sf"/>
</dbReference>
<evidence type="ECO:0000256" key="8">
    <source>
        <dbReference type="ARBA" id="ARBA00022771"/>
    </source>
</evidence>
<dbReference type="Proteomes" id="UP001342314">
    <property type="component" value="Unassembled WGS sequence"/>
</dbReference>
<dbReference type="Gene3D" id="2.40.50.150">
    <property type="match status" value="1"/>
</dbReference>
<comment type="subcellular location">
    <subcellularLocation>
        <location evidence="1">Nucleus</location>
    </subcellularLocation>
</comment>
<dbReference type="Gene3D" id="3.90.1110.10">
    <property type="entry name" value="RNA polymerase Rpb2, domain 2"/>
    <property type="match status" value="1"/>
</dbReference>
<dbReference type="InterPro" id="IPR007641">
    <property type="entry name" value="RNA_pol_Rpb2_7"/>
</dbReference>
<reference evidence="23 24" key="1">
    <citation type="submission" date="2021-12" db="EMBL/GenBank/DDBJ databases">
        <title>High titer production of polyol ester of fatty acids by Rhodotorula paludigena BS15 towards product separation-free biomass refinery.</title>
        <authorList>
            <person name="Mano J."/>
            <person name="Ono H."/>
            <person name="Tanaka T."/>
            <person name="Naito K."/>
            <person name="Sushida H."/>
            <person name="Ike M."/>
            <person name="Tokuyasu K."/>
            <person name="Kitaoka M."/>
        </authorList>
    </citation>
    <scope>NUCLEOTIDE SEQUENCE [LARGE SCALE GENOMIC DNA]</scope>
    <source>
        <strain evidence="23 24">BS15</strain>
    </source>
</reference>
<evidence type="ECO:0000259" key="19">
    <source>
        <dbReference type="Pfam" id="PF04563"/>
    </source>
</evidence>
<dbReference type="NCBIfam" id="NF007175">
    <property type="entry name" value="PRK09606.1"/>
    <property type="match status" value="1"/>
</dbReference>
<accession>A0AAV5GHY2</accession>
<evidence type="ECO:0000256" key="10">
    <source>
        <dbReference type="ARBA" id="ARBA00022842"/>
    </source>
</evidence>
<dbReference type="EC" id="2.7.7.6" evidence="14"/>
<comment type="catalytic activity">
    <reaction evidence="14">
        <text>RNA(n) + a ribonucleoside 5'-triphosphate = RNA(n+1) + diphosphate</text>
        <dbReference type="Rhea" id="RHEA:21248"/>
        <dbReference type="Rhea" id="RHEA-COMP:14527"/>
        <dbReference type="Rhea" id="RHEA-COMP:17342"/>
        <dbReference type="ChEBI" id="CHEBI:33019"/>
        <dbReference type="ChEBI" id="CHEBI:61557"/>
        <dbReference type="ChEBI" id="CHEBI:140395"/>
        <dbReference type="EC" id="2.7.7.6"/>
    </reaction>
</comment>
<organism evidence="23 24">
    <name type="scientific">Rhodotorula paludigena</name>
    <dbReference type="NCBI Taxonomy" id="86838"/>
    <lineage>
        <taxon>Eukaryota</taxon>
        <taxon>Fungi</taxon>
        <taxon>Dikarya</taxon>
        <taxon>Basidiomycota</taxon>
        <taxon>Pucciniomycotina</taxon>
        <taxon>Microbotryomycetes</taxon>
        <taxon>Sporidiobolales</taxon>
        <taxon>Sporidiobolaceae</taxon>
        <taxon>Rhodotorula</taxon>
    </lineage>
</organism>
<dbReference type="FunFam" id="2.40.270.10:FF:000006">
    <property type="entry name" value="DNA-directed RNA polymerase subunit beta"/>
    <property type="match status" value="1"/>
</dbReference>
<evidence type="ECO:0000256" key="11">
    <source>
        <dbReference type="ARBA" id="ARBA00023163"/>
    </source>
</evidence>
<dbReference type="InterPro" id="IPR007645">
    <property type="entry name" value="RNA_pol_Rpb2_3"/>
</dbReference>
<proteinExistence type="inferred from homology"/>
<feature type="domain" description="RNA polymerase beta subunit protrusion" evidence="19">
    <location>
        <begin position="62"/>
        <end position="480"/>
    </location>
</feature>
<dbReference type="GO" id="GO:0000428">
    <property type="term" value="C:DNA-directed RNA polymerase complex"/>
    <property type="evidence" value="ECO:0007669"/>
    <property type="project" value="UniProtKB-KW"/>
</dbReference>
<dbReference type="FunFam" id="3.90.1070.20:FF:000001">
    <property type="entry name" value="DNA-directed RNA polymerase subunit beta"/>
    <property type="match status" value="1"/>
</dbReference>
<evidence type="ECO:0000259" key="16">
    <source>
        <dbReference type="Pfam" id="PF00562"/>
    </source>
</evidence>
<dbReference type="InterPro" id="IPR037033">
    <property type="entry name" value="DNA-dir_RNAP_su2_hyb_sf"/>
</dbReference>
<protein>
    <recommendedName>
        <fullName evidence="14">DNA-directed RNA polymerase subunit beta</fullName>
        <ecNumber evidence="14">2.7.7.6</ecNumber>
    </recommendedName>
</protein>
<dbReference type="InterPro" id="IPR007646">
    <property type="entry name" value="RNA_pol_Rpb2_4"/>
</dbReference>
<dbReference type="Pfam" id="PF04563">
    <property type="entry name" value="RNA_pol_Rpb2_1"/>
    <property type="match status" value="1"/>
</dbReference>
<feature type="domain" description="RNA polymerase Rpb2" evidence="17">
    <location>
        <begin position="1148"/>
        <end position="1237"/>
    </location>
</feature>
<evidence type="ECO:0000259" key="17">
    <source>
        <dbReference type="Pfam" id="PF04560"/>
    </source>
</evidence>
<keyword evidence="12" id="KW-0539">Nucleus</keyword>